<sequence length="99" mass="10852">MTQTATPYRSTYRHNAKRTLVHYFRLALSSPLGGNNIAELEDVVDAIVDAAVEEMKAEMEASLADRAKGIEDLMHQSLHAAVQETIAGVKASIERKEAV</sequence>
<accession>A0A8J7E695</accession>
<name>A0A8J7E695_9CYAN</name>
<evidence type="ECO:0000313" key="1">
    <source>
        <dbReference type="EMBL" id="MBE9119054.1"/>
    </source>
</evidence>
<protein>
    <submittedName>
        <fullName evidence="1">Uncharacterized protein</fullName>
    </submittedName>
</protein>
<organism evidence="1 2">
    <name type="scientific">Lusitaniella coriacea LEGE 07157</name>
    <dbReference type="NCBI Taxonomy" id="945747"/>
    <lineage>
        <taxon>Bacteria</taxon>
        <taxon>Bacillati</taxon>
        <taxon>Cyanobacteriota</taxon>
        <taxon>Cyanophyceae</taxon>
        <taxon>Spirulinales</taxon>
        <taxon>Lusitaniellaceae</taxon>
        <taxon>Lusitaniella</taxon>
    </lineage>
</organism>
<reference evidence="1" key="1">
    <citation type="submission" date="2020-10" db="EMBL/GenBank/DDBJ databases">
        <authorList>
            <person name="Castelo-Branco R."/>
            <person name="Eusebio N."/>
            <person name="Adriana R."/>
            <person name="Vieira A."/>
            <person name="Brugerolle De Fraissinette N."/>
            <person name="Rezende De Castro R."/>
            <person name="Schneider M.P."/>
            <person name="Vasconcelos V."/>
            <person name="Leao P.N."/>
        </authorList>
    </citation>
    <scope>NUCLEOTIDE SEQUENCE</scope>
    <source>
        <strain evidence="1">LEGE 07157</strain>
    </source>
</reference>
<comment type="caution">
    <text evidence="1">The sequence shown here is derived from an EMBL/GenBank/DDBJ whole genome shotgun (WGS) entry which is preliminary data.</text>
</comment>
<dbReference type="AlphaFoldDB" id="A0A8J7E695"/>
<dbReference type="RefSeq" id="WP_194032148.1">
    <property type="nucleotide sequence ID" value="NZ_JADEWZ010000077.1"/>
</dbReference>
<evidence type="ECO:0000313" key="2">
    <source>
        <dbReference type="Proteomes" id="UP000654482"/>
    </source>
</evidence>
<gene>
    <name evidence="1" type="ORF">IQ249_24670</name>
</gene>
<proteinExistence type="predicted"/>
<dbReference type="Proteomes" id="UP000654482">
    <property type="component" value="Unassembled WGS sequence"/>
</dbReference>
<keyword evidence="2" id="KW-1185">Reference proteome</keyword>
<dbReference type="EMBL" id="JADEWZ010000077">
    <property type="protein sequence ID" value="MBE9119054.1"/>
    <property type="molecule type" value="Genomic_DNA"/>
</dbReference>